<evidence type="ECO:0000313" key="2">
    <source>
        <dbReference type="EMBL" id="CEK89128.1"/>
    </source>
</evidence>
<dbReference type="EMBL" id="HACG01042262">
    <property type="protein sequence ID" value="CEK89127.1"/>
    <property type="molecule type" value="Transcribed_RNA"/>
</dbReference>
<name>A0A0B7B7Y6_9EUPU</name>
<gene>
    <name evidence="2" type="primary">ORF169166</name>
    <name evidence="1" type="synonym">ORF169160</name>
</gene>
<accession>A0A0B7B7Y6</accession>
<evidence type="ECO:0000313" key="1">
    <source>
        <dbReference type="EMBL" id="CEK89127.1"/>
    </source>
</evidence>
<organism evidence="2">
    <name type="scientific">Arion vulgaris</name>
    <dbReference type="NCBI Taxonomy" id="1028688"/>
    <lineage>
        <taxon>Eukaryota</taxon>
        <taxon>Metazoa</taxon>
        <taxon>Spiralia</taxon>
        <taxon>Lophotrochozoa</taxon>
        <taxon>Mollusca</taxon>
        <taxon>Gastropoda</taxon>
        <taxon>Heterobranchia</taxon>
        <taxon>Euthyneura</taxon>
        <taxon>Panpulmonata</taxon>
        <taxon>Eupulmonata</taxon>
        <taxon>Stylommatophora</taxon>
        <taxon>Helicina</taxon>
        <taxon>Arionoidea</taxon>
        <taxon>Arionidae</taxon>
        <taxon>Arion</taxon>
    </lineage>
</organism>
<sequence length="73" mass="8638">MYSLRDTIFCEGECMPVWQGTLIVRKGCLQAKITWTRHTKCSDYALIHSGRRQKKKRYNKTTILPVFRLCNIM</sequence>
<proteinExistence type="predicted"/>
<dbReference type="AlphaFoldDB" id="A0A0B7B7Y6"/>
<protein>
    <submittedName>
        <fullName evidence="2">Uncharacterized protein</fullName>
    </submittedName>
</protein>
<dbReference type="EMBL" id="HACG01042263">
    <property type="protein sequence ID" value="CEK89128.1"/>
    <property type="molecule type" value="Transcribed_RNA"/>
</dbReference>
<reference evidence="2" key="1">
    <citation type="submission" date="2014-12" db="EMBL/GenBank/DDBJ databases">
        <title>Insight into the proteome of Arion vulgaris.</title>
        <authorList>
            <person name="Aradska J."/>
            <person name="Bulat T."/>
            <person name="Smidak R."/>
            <person name="Sarate P."/>
            <person name="Gangsoo J."/>
            <person name="Sialana F."/>
            <person name="Bilban M."/>
            <person name="Lubec G."/>
        </authorList>
    </citation>
    <scope>NUCLEOTIDE SEQUENCE</scope>
    <source>
        <tissue evidence="2">Skin</tissue>
    </source>
</reference>